<reference evidence="3" key="1">
    <citation type="submission" date="2018-02" db="EMBL/GenBank/DDBJ databases">
        <authorList>
            <person name="Cohen D.B."/>
            <person name="Kent A.D."/>
        </authorList>
    </citation>
    <scope>NUCLEOTIDE SEQUENCE</scope>
</reference>
<dbReference type="InterPro" id="IPR044730">
    <property type="entry name" value="RNase_H-like_dom_plant"/>
</dbReference>
<dbReference type="SUPFAM" id="SSF53098">
    <property type="entry name" value="Ribonuclease H-like"/>
    <property type="match status" value="1"/>
</dbReference>
<dbReference type="GO" id="GO:0004523">
    <property type="term" value="F:RNA-DNA hybrid ribonuclease activity"/>
    <property type="evidence" value="ECO:0007669"/>
    <property type="project" value="InterPro"/>
</dbReference>
<feature type="compositionally biased region" description="Pro residues" evidence="1">
    <location>
        <begin position="226"/>
        <end position="239"/>
    </location>
</feature>
<evidence type="ECO:0000313" key="3">
    <source>
        <dbReference type="EMBL" id="SPC89157.1"/>
    </source>
</evidence>
<protein>
    <recommendedName>
        <fullName evidence="2">RNase H type-1 domain-containing protein</fullName>
    </recommendedName>
</protein>
<dbReference type="PANTHER" id="PTHR47723:SF23">
    <property type="entry name" value="REVERSE TRANSCRIPTASE-LIKE PROTEIN"/>
    <property type="match status" value="1"/>
</dbReference>
<dbReference type="AlphaFoldDB" id="A0A2N9FE40"/>
<dbReference type="EMBL" id="OIVN01001046">
    <property type="protein sequence ID" value="SPC89157.1"/>
    <property type="molecule type" value="Genomic_DNA"/>
</dbReference>
<proteinExistence type="predicted"/>
<dbReference type="InterPro" id="IPR002156">
    <property type="entry name" value="RNaseH_domain"/>
</dbReference>
<evidence type="ECO:0000256" key="1">
    <source>
        <dbReference type="SAM" id="MobiDB-lite"/>
    </source>
</evidence>
<name>A0A2N9FE40_FAGSY</name>
<dbReference type="Gene3D" id="3.30.420.10">
    <property type="entry name" value="Ribonuclease H-like superfamily/Ribonuclease H"/>
    <property type="match status" value="1"/>
</dbReference>
<dbReference type="InterPro" id="IPR053151">
    <property type="entry name" value="RNase_H-like"/>
</dbReference>
<gene>
    <name evidence="3" type="ORF">FSB_LOCUS17039</name>
</gene>
<dbReference type="InterPro" id="IPR012337">
    <property type="entry name" value="RNaseH-like_sf"/>
</dbReference>
<dbReference type="GO" id="GO:0003676">
    <property type="term" value="F:nucleic acid binding"/>
    <property type="evidence" value="ECO:0007669"/>
    <property type="project" value="InterPro"/>
</dbReference>
<accession>A0A2N9FE40</accession>
<feature type="domain" description="RNase H type-1" evidence="2">
    <location>
        <begin position="55"/>
        <end position="155"/>
    </location>
</feature>
<dbReference type="PANTHER" id="PTHR47723">
    <property type="entry name" value="OS05G0353850 PROTEIN"/>
    <property type="match status" value="1"/>
</dbReference>
<organism evidence="3">
    <name type="scientific">Fagus sylvatica</name>
    <name type="common">Beechnut</name>
    <dbReference type="NCBI Taxonomy" id="28930"/>
    <lineage>
        <taxon>Eukaryota</taxon>
        <taxon>Viridiplantae</taxon>
        <taxon>Streptophyta</taxon>
        <taxon>Embryophyta</taxon>
        <taxon>Tracheophyta</taxon>
        <taxon>Spermatophyta</taxon>
        <taxon>Magnoliopsida</taxon>
        <taxon>eudicotyledons</taxon>
        <taxon>Gunneridae</taxon>
        <taxon>Pentapetalae</taxon>
        <taxon>rosids</taxon>
        <taxon>fabids</taxon>
        <taxon>Fagales</taxon>
        <taxon>Fagaceae</taxon>
        <taxon>Fagus</taxon>
    </lineage>
</organism>
<evidence type="ECO:0000259" key="2">
    <source>
        <dbReference type="Pfam" id="PF13456"/>
    </source>
</evidence>
<feature type="region of interest" description="Disordered" evidence="1">
    <location>
        <begin position="208"/>
        <end position="269"/>
    </location>
</feature>
<dbReference type="Pfam" id="PF13456">
    <property type="entry name" value="RVT_3"/>
    <property type="match status" value="1"/>
</dbReference>
<sequence>MISKPPAKWGKDETACKREKKAFFIPVRMNSSSLSWASYCSSTSDFHPFEESGINHVGAWVGGFSRAIGITTSVQAELRALKDGLNLAIDLGILNLEIEMDSLIAVELVNSITTPNAFLSTIVTDCRSLMERFERCSLKHIFREANGCADLLAKSGCDQRPDFIAFPNAPAYVLEALSFDVSSATRFRPAPSASTSLPTVCSTNLPNVPPDLQSVPLPSDFHPITSPTPPPDPISPMPSNPISSIPIGSVANRASPRWTNEPLRGDVSS</sequence>
<dbReference type="InterPro" id="IPR036397">
    <property type="entry name" value="RNaseH_sf"/>
</dbReference>
<dbReference type="CDD" id="cd06222">
    <property type="entry name" value="RNase_H_like"/>
    <property type="match status" value="1"/>
</dbReference>